<feature type="compositionally biased region" description="Low complexity" evidence="1">
    <location>
        <begin position="46"/>
        <end position="60"/>
    </location>
</feature>
<evidence type="ECO:0000256" key="1">
    <source>
        <dbReference type="SAM" id="MobiDB-lite"/>
    </source>
</evidence>
<feature type="compositionally biased region" description="Polar residues" evidence="1">
    <location>
        <begin position="107"/>
        <end position="119"/>
    </location>
</feature>
<organism evidence="2 3">
    <name type="scientific">Phyllosticta citrichinensis</name>
    <dbReference type="NCBI Taxonomy" id="1130410"/>
    <lineage>
        <taxon>Eukaryota</taxon>
        <taxon>Fungi</taxon>
        <taxon>Dikarya</taxon>
        <taxon>Ascomycota</taxon>
        <taxon>Pezizomycotina</taxon>
        <taxon>Dothideomycetes</taxon>
        <taxon>Dothideomycetes incertae sedis</taxon>
        <taxon>Botryosphaeriales</taxon>
        <taxon>Phyllostictaceae</taxon>
        <taxon>Phyllosticta</taxon>
    </lineage>
</organism>
<comment type="caution">
    <text evidence="2">The sequence shown here is derived from an EMBL/GenBank/DDBJ whole genome shotgun (WGS) entry which is preliminary data.</text>
</comment>
<feature type="region of interest" description="Disordered" evidence="1">
    <location>
        <begin position="99"/>
        <end position="122"/>
    </location>
</feature>
<accession>A0ABR1Y1I1</accession>
<keyword evidence="3" id="KW-1185">Reference proteome</keyword>
<evidence type="ECO:0000313" key="3">
    <source>
        <dbReference type="Proteomes" id="UP001456524"/>
    </source>
</evidence>
<feature type="region of interest" description="Disordered" evidence="1">
    <location>
        <begin position="42"/>
        <end position="66"/>
    </location>
</feature>
<gene>
    <name evidence="2" type="ORF">IWX90DRAFT_170267</name>
</gene>
<protein>
    <submittedName>
        <fullName evidence="2">Uncharacterized protein</fullName>
    </submittedName>
</protein>
<name>A0ABR1Y1I1_9PEZI</name>
<sequence>MHWLRPFPIPITAKNSAPAIPTFLAIPASIVCPAVPSTFARSSGSATPTIPAHIPATTEPWSTSSLHVSRSSETQPVPVVARVFVHTAMIIRQCGSKPKTFAGPSHGNASTSPTTSSGTDLFRLRRPTHTTGRTKHHSVVVLVDLAAQDHRSGVAPVGVTTHDQRLVFFSFGCFHGKVPFA</sequence>
<reference evidence="2 3" key="1">
    <citation type="journal article" date="2022" name="G3 (Bethesda)">
        <title>Enemy or ally: a genomic approach to elucidate the lifestyle of Phyllosticta citrichinaensis.</title>
        <authorList>
            <person name="Buijs V.A."/>
            <person name="Groenewald J.Z."/>
            <person name="Haridas S."/>
            <person name="LaButti K.M."/>
            <person name="Lipzen A."/>
            <person name="Martin F.M."/>
            <person name="Barry K."/>
            <person name="Grigoriev I.V."/>
            <person name="Crous P.W."/>
            <person name="Seidl M.F."/>
        </authorList>
    </citation>
    <scope>NUCLEOTIDE SEQUENCE [LARGE SCALE GENOMIC DNA]</scope>
    <source>
        <strain evidence="2 3">CBS 129764</strain>
    </source>
</reference>
<evidence type="ECO:0000313" key="2">
    <source>
        <dbReference type="EMBL" id="KAK8174316.1"/>
    </source>
</evidence>
<dbReference type="Proteomes" id="UP001456524">
    <property type="component" value="Unassembled WGS sequence"/>
</dbReference>
<proteinExistence type="predicted"/>
<dbReference type="EMBL" id="JBBWUH010000003">
    <property type="protein sequence ID" value="KAK8174316.1"/>
    <property type="molecule type" value="Genomic_DNA"/>
</dbReference>